<protein>
    <recommendedName>
        <fullName evidence="3">Probable chemoreceptor glutamine deamidase CheD</fullName>
        <ecNumber evidence="3">3.5.1.44</ecNumber>
    </recommendedName>
</protein>
<evidence type="ECO:0000256" key="2">
    <source>
        <dbReference type="ARBA" id="ARBA00022801"/>
    </source>
</evidence>
<sequence>MTDVAGSLGLIVRIGEIEVARFTGVLMALGLGSCVGVALYDPSTRVAGLAHVFLPSSPNGHLHGEPPARFADTGVEALVRRMEEAGAVRRRLVARIAGGAQLFLRSEGAGLDVGRRNVQAVREALARLAIPIAGEDVGGHRGRSIRLFVETGRVLVSTLGLGAREI</sequence>
<dbReference type="Proteomes" id="UP001332192">
    <property type="component" value="Chromosome"/>
</dbReference>
<keyword evidence="1 3" id="KW-0145">Chemotaxis</keyword>
<evidence type="ECO:0000313" key="5">
    <source>
        <dbReference type="Proteomes" id="UP001332192"/>
    </source>
</evidence>
<organism evidence="4 5">
    <name type="scientific">Carboxydichorda subterranea</name>
    <dbReference type="NCBI Taxonomy" id="3109565"/>
    <lineage>
        <taxon>Bacteria</taxon>
        <taxon>Bacillati</taxon>
        <taxon>Bacillota</taxon>
        <taxon>Limnochordia</taxon>
        <taxon>Limnochordales</taxon>
        <taxon>Geochordaceae</taxon>
        <taxon>Carboxydichorda</taxon>
    </lineage>
</organism>
<dbReference type="HAMAP" id="MF_01440">
    <property type="entry name" value="CheD"/>
    <property type="match status" value="1"/>
</dbReference>
<dbReference type="Gene3D" id="3.30.1330.200">
    <property type="match status" value="1"/>
</dbReference>
<name>A0ABZ1BYM0_9FIRM</name>
<reference evidence="4 5" key="1">
    <citation type="journal article" date="2024" name="Front. Microbiol.">
        <title>Novel thermophilic genera Geochorda gen. nov. and Carboxydochorda gen. nov. from the deep terrestrial subsurface reveal the ecophysiological diversity in the class Limnochordia.</title>
        <authorList>
            <person name="Karnachuk O.V."/>
            <person name="Lukina A.P."/>
            <person name="Avakyan M.R."/>
            <person name="Kadnikov V.V."/>
            <person name="Begmatov S."/>
            <person name="Beletsky A.V."/>
            <person name="Vlasova K.G."/>
            <person name="Novikov A.A."/>
            <person name="Shcherbakova V.A."/>
            <person name="Mardanov A.V."/>
            <person name="Ravin N.V."/>
        </authorList>
    </citation>
    <scope>NUCLEOTIDE SEQUENCE [LARGE SCALE GENOMIC DNA]</scope>
    <source>
        <strain evidence="4 5">L945</strain>
    </source>
</reference>
<comment type="function">
    <text evidence="3">Probably deamidates glutamine residues to glutamate on methyl-accepting chemotaxis receptors (MCPs), playing an important role in chemotaxis.</text>
</comment>
<dbReference type="PANTHER" id="PTHR35147">
    <property type="entry name" value="CHEMORECEPTOR GLUTAMINE DEAMIDASE CHED-RELATED"/>
    <property type="match status" value="1"/>
</dbReference>
<accession>A0ABZ1BYM0</accession>
<dbReference type="RefSeq" id="WP_324717163.1">
    <property type="nucleotide sequence ID" value="NZ_CP141615.1"/>
</dbReference>
<dbReference type="CDD" id="cd16352">
    <property type="entry name" value="CheD"/>
    <property type="match status" value="1"/>
</dbReference>
<keyword evidence="5" id="KW-1185">Reference proteome</keyword>
<comment type="similarity">
    <text evidence="3">Belongs to the CheD family.</text>
</comment>
<proteinExistence type="inferred from homology"/>
<dbReference type="InterPro" id="IPR011324">
    <property type="entry name" value="Cytotoxic_necrot_fac-like_cat"/>
</dbReference>
<dbReference type="EMBL" id="CP141615">
    <property type="protein sequence ID" value="WRP17892.1"/>
    <property type="molecule type" value="Genomic_DNA"/>
</dbReference>
<dbReference type="SUPFAM" id="SSF64438">
    <property type="entry name" value="CNF1/YfiH-like putative cysteine hydrolases"/>
    <property type="match status" value="1"/>
</dbReference>
<keyword evidence="2 3" id="KW-0378">Hydrolase</keyword>
<evidence type="ECO:0000256" key="1">
    <source>
        <dbReference type="ARBA" id="ARBA00022500"/>
    </source>
</evidence>
<comment type="catalytic activity">
    <reaction evidence="3">
        <text>L-glutaminyl-[protein] + H2O = L-glutamyl-[protein] + NH4(+)</text>
        <dbReference type="Rhea" id="RHEA:16441"/>
        <dbReference type="Rhea" id="RHEA-COMP:10207"/>
        <dbReference type="Rhea" id="RHEA-COMP:10208"/>
        <dbReference type="ChEBI" id="CHEBI:15377"/>
        <dbReference type="ChEBI" id="CHEBI:28938"/>
        <dbReference type="ChEBI" id="CHEBI:29973"/>
        <dbReference type="ChEBI" id="CHEBI:30011"/>
        <dbReference type="EC" id="3.5.1.44"/>
    </reaction>
</comment>
<dbReference type="EC" id="3.5.1.44" evidence="3"/>
<dbReference type="InterPro" id="IPR038592">
    <property type="entry name" value="CheD-like_sf"/>
</dbReference>
<evidence type="ECO:0000313" key="4">
    <source>
        <dbReference type="EMBL" id="WRP17892.1"/>
    </source>
</evidence>
<dbReference type="PANTHER" id="PTHR35147:SF1">
    <property type="entry name" value="CHEMORECEPTOR GLUTAMINE DEAMIDASE CHED-RELATED"/>
    <property type="match status" value="1"/>
</dbReference>
<dbReference type="InterPro" id="IPR005659">
    <property type="entry name" value="Chemorcpt_Glu_NH3ase_CheD"/>
</dbReference>
<dbReference type="Pfam" id="PF03975">
    <property type="entry name" value="CheD"/>
    <property type="match status" value="1"/>
</dbReference>
<evidence type="ECO:0000256" key="3">
    <source>
        <dbReference type="HAMAP-Rule" id="MF_01440"/>
    </source>
</evidence>
<gene>
    <name evidence="3" type="primary">cheD</name>
    <name evidence="4" type="ORF">U7230_02450</name>
</gene>